<accession>A0A0G1RUV3</accession>
<evidence type="ECO:0000256" key="3">
    <source>
        <dbReference type="ARBA" id="ARBA00022737"/>
    </source>
</evidence>
<gene>
    <name evidence="4" type="ORF">UX85_C0006G0020</name>
</gene>
<sequence length="132" mass="14465">MSRFNNWQEPEFDARGMTRWQWICQHHQNLKLGEGSDIGAFSYLNAKHGVEIGEEVQIGSHVSIYSENTIDNTHGRVVIKKGAKIGSHSVIFPGVTIGEKAVVGAFSLVKKDVPAGAVVAGVTAKPLERRNR</sequence>
<comment type="caution">
    <text evidence="4">The sequence shown here is derived from an EMBL/GenBank/DDBJ whole genome shotgun (WGS) entry which is preliminary data.</text>
</comment>
<name>A0A0G1RUV3_9BACT</name>
<dbReference type="SUPFAM" id="SSF51161">
    <property type="entry name" value="Trimeric LpxA-like enzymes"/>
    <property type="match status" value="1"/>
</dbReference>
<organism evidence="4 5">
    <name type="scientific">Candidatus Beckwithbacteria bacterium GW2011_GWB1_47_15</name>
    <dbReference type="NCBI Taxonomy" id="1618371"/>
    <lineage>
        <taxon>Bacteria</taxon>
        <taxon>Candidatus Beckwithiibacteriota</taxon>
    </lineage>
</organism>
<comment type="similarity">
    <text evidence="1">Belongs to the transferase hexapeptide repeat family.</text>
</comment>
<protein>
    <submittedName>
        <fullName evidence="4">O-acetyltransferase</fullName>
    </submittedName>
</protein>
<dbReference type="PANTHER" id="PTHR23416:SF23">
    <property type="entry name" value="ACETYLTRANSFERASE C18B11.09C-RELATED"/>
    <property type="match status" value="1"/>
</dbReference>
<evidence type="ECO:0000313" key="5">
    <source>
        <dbReference type="Proteomes" id="UP000033860"/>
    </source>
</evidence>
<dbReference type="Pfam" id="PF00132">
    <property type="entry name" value="Hexapep"/>
    <property type="match status" value="1"/>
</dbReference>
<evidence type="ECO:0000256" key="1">
    <source>
        <dbReference type="ARBA" id="ARBA00007274"/>
    </source>
</evidence>
<dbReference type="GO" id="GO:0008374">
    <property type="term" value="F:O-acyltransferase activity"/>
    <property type="evidence" value="ECO:0007669"/>
    <property type="project" value="TreeGrafter"/>
</dbReference>
<dbReference type="InterPro" id="IPR051159">
    <property type="entry name" value="Hexapeptide_acetyltransf"/>
</dbReference>
<dbReference type="InterPro" id="IPR011004">
    <property type="entry name" value="Trimer_LpxA-like_sf"/>
</dbReference>
<proteinExistence type="inferred from homology"/>
<evidence type="ECO:0000256" key="2">
    <source>
        <dbReference type="ARBA" id="ARBA00022679"/>
    </source>
</evidence>
<keyword evidence="3" id="KW-0677">Repeat</keyword>
<evidence type="ECO:0000313" key="4">
    <source>
        <dbReference type="EMBL" id="KKU60886.1"/>
    </source>
</evidence>
<dbReference type="InterPro" id="IPR001451">
    <property type="entry name" value="Hexapep"/>
</dbReference>
<reference evidence="4 5" key="1">
    <citation type="journal article" date="2015" name="Nature">
        <title>rRNA introns, odd ribosomes, and small enigmatic genomes across a large radiation of phyla.</title>
        <authorList>
            <person name="Brown C.T."/>
            <person name="Hug L.A."/>
            <person name="Thomas B.C."/>
            <person name="Sharon I."/>
            <person name="Castelle C.J."/>
            <person name="Singh A."/>
            <person name="Wilkins M.J."/>
            <person name="Williams K.H."/>
            <person name="Banfield J.F."/>
        </authorList>
    </citation>
    <scope>NUCLEOTIDE SEQUENCE [LARGE SCALE GENOMIC DNA]</scope>
</reference>
<dbReference type="Proteomes" id="UP000033860">
    <property type="component" value="Unassembled WGS sequence"/>
</dbReference>
<dbReference type="Gene3D" id="2.160.10.10">
    <property type="entry name" value="Hexapeptide repeat proteins"/>
    <property type="match status" value="1"/>
</dbReference>
<dbReference type="InterPro" id="IPR018357">
    <property type="entry name" value="Hexapep_transf_CS"/>
</dbReference>
<keyword evidence="2 4" id="KW-0808">Transferase</keyword>
<dbReference type="AlphaFoldDB" id="A0A0G1RUV3"/>
<dbReference type="PANTHER" id="PTHR23416">
    <property type="entry name" value="SIALIC ACID SYNTHASE-RELATED"/>
    <property type="match status" value="1"/>
</dbReference>
<dbReference type="CDD" id="cd04647">
    <property type="entry name" value="LbH_MAT_like"/>
    <property type="match status" value="1"/>
</dbReference>
<dbReference type="EMBL" id="LCNT01000006">
    <property type="protein sequence ID" value="KKU60886.1"/>
    <property type="molecule type" value="Genomic_DNA"/>
</dbReference>
<dbReference type="PROSITE" id="PS00101">
    <property type="entry name" value="HEXAPEP_TRANSFERASES"/>
    <property type="match status" value="1"/>
</dbReference>
<dbReference type="GO" id="GO:0005829">
    <property type="term" value="C:cytosol"/>
    <property type="evidence" value="ECO:0007669"/>
    <property type="project" value="TreeGrafter"/>
</dbReference>